<comment type="caution">
    <text evidence="3">The sequence shown here is derived from an EMBL/GenBank/DDBJ whole genome shotgun (WGS) entry which is preliminary data.</text>
</comment>
<dbReference type="Proteomes" id="UP001054252">
    <property type="component" value="Unassembled WGS sequence"/>
</dbReference>
<accession>A0AAV5IDC5</accession>
<dbReference type="Pfam" id="PF25568">
    <property type="entry name" value="AAA_lid_At3g28540"/>
    <property type="match status" value="1"/>
</dbReference>
<evidence type="ECO:0000313" key="4">
    <source>
        <dbReference type="Proteomes" id="UP001054252"/>
    </source>
</evidence>
<evidence type="ECO:0000313" key="3">
    <source>
        <dbReference type="EMBL" id="GKU97062.1"/>
    </source>
</evidence>
<dbReference type="AlphaFoldDB" id="A0AAV5IDC5"/>
<proteinExistence type="predicted"/>
<dbReference type="InterPro" id="IPR050747">
    <property type="entry name" value="Mitochondrial_chaperone_BCS1"/>
</dbReference>
<evidence type="ECO:0000259" key="2">
    <source>
        <dbReference type="Pfam" id="PF25568"/>
    </source>
</evidence>
<dbReference type="PANTHER" id="PTHR23070">
    <property type="entry name" value="BCS1 AAA-TYPE ATPASE"/>
    <property type="match status" value="1"/>
</dbReference>
<feature type="region of interest" description="Disordered" evidence="1">
    <location>
        <begin position="113"/>
        <end position="138"/>
    </location>
</feature>
<dbReference type="SUPFAM" id="SSF52540">
    <property type="entry name" value="P-loop containing nucleoside triphosphate hydrolases"/>
    <property type="match status" value="1"/>
</dbReference>
<protein>
    <recommendedName>
        <fullName evidence="2">AAA+ ATPase At3g28540-like C-terminal domain-containing protein</fullName>
    </recommendedName>
</protein>
<dbReference type="Gene3D" id="6.10.280.40">
    <property type="match status" value="1"/>
</dbReference>
<name>A0AAV5IDC5_9ROSI</name>
<dbReference type="InterPro" id="IPR058017">
    <property type="entry name" value="At3g28540-like_C"/>
</dbReference>
<feature type="domain" description="AAA+ ATPase At3g28540-like C-terminal" evidence="2">
    <location>
        <begin position="39"/>
        <end position="108"/>
    </location>
</feature>
<gene>
    <name evidence="3" type="ORF">SLEP1_g10246</name>
</gene>
<dbReference type="InterPro" id="IPR027417">
    <property type="entry name" value="P-loop_NTPase"/>
</dbReference>
<organism evidence="3 4">
    <name type="scientific">Rubroshorea leprosula</name>
    <dbReference type="NCBI Taxonomy" id="152421"/>
    <lineage>
        <taxon>Eukaryota</taxon>
        <taxon>Viridiplantae</taxon>
        <taxon>Streptophyta</taxon>
        <taxon>Embryophyta</taxon>
        <taxon>Tracheophyta</taxon>
        <taxon>Spermatophyta</taxon>
        <taxon>Magnoliopsida</taxon>
        <taxon>eudicotyledons</taxon>
        <taxon>Gunneridae</taxon>
        <taxon>Pentapetalae</taxon>
        <taxon>rosids</taxon>
        <taxon>malvids</taxon>
        <taxon>Malvales</taxon>
        <taxon>Dipterocarpaceae</taxon>
        <taxon>Rubroshorea</taxon>
    </lineage>
</organism>
<sequence length="138" mass="16090">MVSLWGRKNHCFHINHVKKLDPALIRKGSLVKHIELSYCGNEAFKVLAKNYLKLESHHLFSRISTLLQDARMTPADVTEHLMPKTVRRDAEIYLESLIKGLELVKEERLKAVEEGKVKESSSKDKETKKHKWRELGFR</sequence>
<evidence type="ECO:0000256" key="1">
    <source>
        <dbReference type="SAM" id="MobiDB-lite"/>
    </source>
</evidence>
<dbReference type="EMBL" id="BPVZ01000011">
    <property type="protein sequence ID" value="GKU97062.1"/>
    <property type="molecule type" value="Genomic_DNA"/>
</dbReference>
<keyword evidence="4" id="KW-1185">Reference proteome</keyword>
<reference evidence="3 4" key="1">
    <citation type="journal article" date="2021" name="Commun. Biol.">
        <title>The genome of Shorea leprosula (Dipterocarpaceae) highlights the ecological relevance of drought in aseasonal tropical rainforests.</title>
        <authorList>
            <person name="Ng K.K.S."/>
            <person name="Kobayashi M.J."/>
            <person name="Fawcett J.A."/>
            <person name="Hatakeyama M."/>
            <person name="Paape T."/>
            <person name="Ng C.H."/>
            <person name="Ang C.C."/>
            <person name="Tnah L.H."/>
            <person name="Lee C.T."/>
            <person name="Nishiyama T."/>
            <person name="Sese J."/>
            <person name="O'Brien M.J."/>
            <person name="Copetti D."/>
            <person name="Mohd Noor M.I."/>
            <person name="Ong R.C."/>
            <person name="Putra M."/>
            <person name="Sireger I.Z."/>
            <person name="Indrioko S."/>
            <person name="Kosugi Y."/>
            <person name="Izuno A."/>
            <person name="Isagi Y."/>
            <person name="Lee S.L."/>
            <person name="Shimizu K.K."/>
        </authorList>
    </citation>
    <scope>NUCLEOTIDE SEQUENCE [LARGE SCALE GENOMIC DNA]</scope>
    <source>
        <strain evidence="3">214</strain>
    </source>
</reference>